<dbReference type="PANTHER" id="PTHR43155:SF2">
    <property type="entry name" value="CYCLIC DI-GMP PHOSPHODIESTERASE PA4108"/>
    <property type="match status" value="1"/>
</dbReference>
<gene>
    <name evidence="4" type="ORF">BXY39_3219</name>
</gene>
<dbReference type="PROSITE" id="PS51832">
    <property type="entry name" value="HD_GYP"/>
    <property type="match status" value="1"/>
</dbReference>
<dbReference type="InterPro" id="IPR037522">
    <property type="entry name" value="HD_GYP_dom"/>
</dbReference>
<dbReference type="OrthoDB" id="9802066at2"/>
<dbReference type="SMART" id="SM00091">
    <property type="entry name" value="PAS"/>
    <property type="match status" value="1"/>
</dbReference>
<evidence type="ECO:0000259" key="3">
    <source>
        <dbReference type="PROSITE" id="PS51832"/>
    </source>
</evidence>
<comment type="caution">
    <text evidence="4">The sequence shown here is derived from an EMBL/GenBank/DDBJ whole genome shotgun (WGS) entry which is preliminary data.</text>
</comment>
<dbReference type="InterPro" id="IPR003607">
    <property type="entry name" value="HD/PDEase_dom"/>
</dbReference>
<dbReference type="GO" id="GO:0008081">
    <property type="term" value="F:phosphoric diester hydrolase activity"/>
    <property type="evidence" value="ECO:0007669"/>
    <property type="project" value="UniProtKB-ARBA"/>
</dbReference>
<dbReference type="SUPFAM" id="SSF55785">
    <property type="entry name" value="PYP-like sensor domain (PAS domain)"/>
    <property type="match status" value="1"/>
</dbReference>
<dbReference type="SUPFAM" id="SSF109604">
    <property type="entry name" value="HD-domain/PDEase-like"/>
    <property type="match status" value="1"/>
</dbReference>
<feature type="transmembrane region" description="Helical" evidence="2">
    <location>
        <begin position="314"/>
        <end position="334"/>
    </location>
</feature>
<dbReference type="AlphaFoldDB" id="A0A3M0C2H7"/>
<dbReference type="EMBL" id="REFR01000014">
    <property type="protein sequence ID" value="RMB02867.1"/>
    <property type="molecule type" value="Genomic_DNA"/>
</dbReference>
<dbReference type="InParanoid" id="A0A3M0C2H7"/>
<proteinExistence type="predicted"/>
<sequence length="704" mass="74635">MTMNKGTLAAIAVGIGVIAAGLFALINDFAATEADQQLARWRDRLKIVADSRAMDTSSWLNRHLGVVEQLSRDASLQLYSSLALSGDPETVDAQRSFIFSLLSAVAERQGFHEQRPLDTVAANITRPQRAGLAVVIADGPPVAVTSGMPPLDGPHLPHSDDKTPFIRLGPRLSDGTPLAIFAAPLSAAEGMMDTHANTAWIIGARPLDGAFLDTLVQPGALSRSAETYLVRVDAEGRAQALTPLAGGGRPEAWRIDPAALFAATTPNAIAQQADYAGKQVLVTGRQLSAPVDWTLVRTIAAEEALADARAKRQGLTVTLSLAALAALILLVLAWRHGVSIRLRQAYETQAALKAEAEALSHFLETVSDSQPTAIAVLNADRKITFANEGMARLTQQSVASLKDQTVDGVFPQDAASLLKAGVDSARAGEKAILTVRPDAPPAAAPAADGGDGPADRDHRQRVMRARLVPMRTETGHGTSALLVMEDISDLVAARDRSEALLRQMITALTQIIDARDPWSKHHSARVAEVSVAIARELRFNTTMVEATRIAGLLVNLGKIFVPRAILTKQSPLSGDELQLVRASMRKAASLLDGLHFDGPVSAALAQLGARWDGSGEPALKGADIEPVARVLAVANAFVAMVSARAHRAGLGFDTAMEHLQDDAGGRFEKRAVVALANILENKTGRQRWAGFALPPEDDGTIPAS</sequence>
<dbReference type="GO" id="GO:0006355">
    <property type="term" value="P:regulation of DNA-templated transcription"/>
    <property type="evidence" value="ECO:0007669"/>
    <property type="project" value="InterPro"/>
</dbReference>
<dbReference type="InterPro" id="IPR000014">
    <property type="entry name" value="PAS"/>
</dbReference>
<keyword evidence="2" id="KW-0472">Membrane</keyword>
<dbReference type="Proteomes" id="UP000271227">
    <property type="component" value="Unassembled WGS sequence"/>
</dbReference>
<name>A0A3M0C2H7_9PROT</name>
<keyword evidence="5" id="KW-1185">Reference proteome</keyword>
<protein>
    <submittedName>
        <fullName evidence="4">PAS domain-containing protein</fullName>
    </submittedName>
</protein>
<organism evidence="4 5">
    <name type="scientific">Eilatimonas milleporae</name>
    <dbReference type="NCBI Taxonomy" id="911205"/>
    <lineage>
        <taxon>Bacteria</taxon>
        <taxon>Pseudomonadati</taxon>
        <taxon>Pseudomonadota</taxon>
        <taxon>Alphaproteobacteria</taxon>
        <taxon>Kordiimonadales</taxon>
        <taxon>Kordiimonadaceae</taxon>
        <taxon>Eilatimonas</taxon>
    </lineage>
</organism>
<dbReference type="RefSeq" id="WP_121939858.1">
    <property type="nucleotide sequence ID" value="NZ_REFR01000014.1"/>
</dbReference>
<dbReference type="InterPro" id="IPR013767">
    <property type="entry name" value="PAS_fold"/>
</dbReference>
<evidence type="ECO:0000313" key="5">
    <source>
        <dbReference type="Proteomes" id="UP000271227"/>
    </source>
</evidence>
<dbReference type="Gene3D" id="3.30.450.20">
    <property type="entry name" value="PAS domain"/>
    <property type="match status" value="1"/>
</dbReference>
<evidence type="ECO:0000256" key="2">
    <source>
        <dbReference type="SAM" id="Phobius"/>
    </source>
</evidence>
<accession>A0A3M0C2H7</accession>
<dbReference type="InterPro" id="IPR035965">
    <property type="entry name" value="PAS-like_dom_sf"/>
</dbReference>
<reference evidence="4 5" key="1">
    <citation type="submission" date="2018-10" db="EMBL/GenBank/DDBJ databases">
        <title>Genomic Encyclopedia of Archaeal and Bacterial Type Strains, Phase II (KMG-II): from individual species to whole genera.</title>
        <authorList>
            <person name="Goeker M."/>
        </authorList>
    </citation>
    <scope>NUCLEOTIDE SEQUENCE [LARGE SCALE GENOMIC DNA]</scope>
    <source>
        <strain evidence="4 5">DSM 25217</strain>
    </source>
</reference>
<feature type="region of interest" description="Disordered" evidence="1">
    <location>
        <begin position="436"/>
        <end position="457"/>
    </location>
</feature>
<evidence type="ECO:0000256" key="1">
    <source>
        <dbReference type="SAM" id="MobiDB-lite"/>
    </source>
</evidence>
<keyword evidence="2" id="KW-0812">Transmembrane</keyword>
<feature type="domain" description="HD-GYP" evidence="3">
    <location>
        <begin position="497"/>
        <end position="691"/>
    </location>
</feature>
<dbReference type="Pfam" id="PF13487">
    <property type="entry name" value="HD_5"/>
    <property type="match status" value="1"/>
</dbReference>
<dbReference type="Pfam" id="PF00989">
    <property type="entry name" value="PAS"/>
    <property type="match status" value="1"/>
</dbReference>
<dbReference type="Gene3D" id="1.10.3210.10">
    <property type="entry name" value="Hypothetical protein af1432"/>
    <property type="match status" value="1"/>
</dbReference>
<dbReference type="CDD" id="cd00077">
    <property type="entry name" value="HDc"/>
    <property type="match status" value="1"/>
</dbReference>
<evidence type="ECO:0000313" key="4">
    <source>
        <dbReference type="EMBL" id="RMB02867.1"/>
    </source>
</evidence>
<dbReference type="CDD" id="cd00130">
    <property type="entry name" value="PAS"/>
    <property type="match status" value="1"/>
</dbReference>
<keyword evidence="2" id="KW-1133">Transmembrane helix</keyword>
<dbReference type="PANTHER" id="PTHR43155">
    <property type="entry name" value="CYCLIC DI-GMP PHOSPHODIESTERASE PA4108-RELATED"/>
    <property type="match status" value="1"/>
</dbReference>